<sequence>MNGPFGDGWIAADDRSAAVEALTRHGVALVEGLTDSADLLRVARSIATVVPHRGSASDGITTLVDLGSDQNSGFAGFSTFALAPHTDRSGVPNPPGLLVLGCEQPAMSGARARCPTWSRGCWACPPLLNGLPHASLSGPHPHCGCRDRDLPALTLTCASRRQQACPTCARTHDQHLIRTGPERQPLRPDLHGSDWSGTTQHPPT</sequence>
<proteinExistence type="predicted"/>
<feature type="region of interest" description="Disordered" evidence="3">
    <location>
        <begin position="176"/>
        <end position="204"/>
    </location>
</feature>
<organism evidence="5 6">
    <name type="scientific">Actinokineospora cianjurensis</name>
    <dbReference type="NCBI Taxonomy" id="585224"/>
    <lineage>
        <taxon>Bacteria</taxon>
        <taxon>Bacillati</taxon>
        <taxon>Actinomycetota</taxon>
        <taxon>Actinomycetes</taxon>
        <taxon>Pseudonocardiales</taxon>
        <taxon>Pseudonocardiaceae</taxon>
        <taxon>Actinokineospora</taxon>
    </lineage>
</organism>
<evidence type="ECO:0000313" key="5">
    <source>
        <dbReference type="EMBL" id="RLK59866.1"/>
    </source>
</evidence>
<comment type="caution">
    <text evidence="5">The sequence shown here is derived from an EMBL/GenBank/DDBJ whole genome shotgun (WGS) entry which is preliminary data.</text>
</comment>
<dbReference type="GO" id="GO:0051213">
    <property type="term" value="F:dioxygenase activity"/>
    <property type="evidence" value="ECO:0007669"/>
    <property type="project" value="UniProtKB-KW"/>
</dbReference>
<feature type="compositionally biased region" description="Polar residues" evidence="3">
    <location>
        <begin position="195"/>
        <end position="204"/>
    </location>
</feature>
<dbReference type="EMBL" id="RCDD01000001">
    <property type="protein sequence ID" value="RLK59866.1"/>
    <property type="molecule type" value="Genomic_DNA"/>
</dbReference>
<protein>
    <submittedName>
        <fullName evidence="5">TfdA family taurine catabolism dioxygenase TauD</fullName>
    </submittedName>
</protein>
<name>A0A421B5V6_9PSEU</name>
<dbReference type="SUPFAM" id="SSF51197">
    <property type="entry name" value="Clavaminate synthase-like"/>
    <property type="match status" value="1"/>
</dbReference>
<feature type="compositionally biased region" description="Basic and acidic residues" evidence="3">
    <location>
        <begin position="176"/>
        <end position="192"/>
    </location>
</feature>
<evidence type="ECO:0000259" key="4">
    <source>
        <dbReference type="Pfam" id="PF02668"/>
    </source>
</evidence>
<evidence type="ECO:0000313" key="6">
    <source>
        <dbReference type="Proteomes" id="UP000282454"/>
    </source>
</evidence>
<reference evidence="5 6" key="1">
    <citation type="submission" date="2018-10" db="EMBL/GenBank/DDBJ databases">
        <title>Genomic Encyclopedia of Archaeal and Bacterial Type Strains, Phase II (KMG-II): from individual species to whole genera.</title>
        <authorList>
            <person name="Goeker M."/>
        </authorList>
    </citation>
    <scope>NUCLEOTIDE SEQUENCE [LARGE SCALE GENOMIC DNA]</scope>
    <source>
        <strain evidence="5 6">DSM 45657</strain>
    </source>
</reference>
<dbReference type="Pfam" id="PF02668">
    <property type="entry name" value="TauD"/>
    <property type="match status" value="1"/>
</dbReference>
<evidence type="ECO:0000256" key="3">
    <source>
        <dbReference type="SAM" id="MobiDB-lite"/>
    </source>
</evidence>
<dbReference type="Gene3D" id="3.60.130.10">
    <property type="entry name" value="Clavaminate synthase-like"/>
    <property type="match status" value="1"/>
</dbReference>
<gene>
    <name evidence="5" type="ORF">CLV68_0353</name>
</gene>
<dbReference type="Proteomes" id="UP000282454">
    <property type="component" value="Unassembled WGS sequence"/>
</dbReference>
<keyword evidence="1" id="KW-0560">Oxidoreductase</keyword>
<evidence type="ECO:0000256" key="2">
    <source>
        <dbReference type="ARBA" id="ARBA00023004"/>
    </source>
</evidence>
<keyword evidence="6" id="KW-1185">Reference proteome</keyword>
<dbReference type="InterPro" id="IPR042098">
    <property type="entry name" value="TauD-like_sf"/>
</dbReference>
<accession>A0A421B5V6</accession>
<dbReference type="AlphaFoldDB" id="A0A421B5V6"/>
<evidence type="ECO:0000256" key="1">
    <source>
        <dbReference type="ARBA" id="ARBA00023002"/>
    </source>
</evidence>
<dbReference type="InterPro" id="IPR003819">
    <property type="entry name" value="TauD/TfdA-like"/>
</dbReference>
<keyword evidence="5" id="KW-0223">Dioxygenase</keyword>
<keyword evidence="2" id="KW-0408">Iron</keyword>
<feature type="domain" description="TauD/TfdA-like" evidence="4">
    <location>
        <begin position="13"/>
        <end position="109"/>
    </location>
</feature>